<evidence type="ECO:0000313" key="3">
    <source>
        <dbReference type="Proteomes" id="UP001189429"/>
    </source>
</evidence>
<reference evidence="2" key="1">
    <citation type="submission" date="2023-10" db="EMBL/GenBank/DDBJ databases">
        <authorList>
            <person name="Chen Y."/>
            <person name="Shah S."/>
            <person name="Dougan E. K."/>
            <person name="Thang M."/>
            <person name="Chan C."/>
        </authorList>
    </citation>
    <scope>NUCLEOTIDE SEQUENCE [LARGE SCALE GENOMIC DNA]</scope>
</reference>
<organism evidence="2 3">
    <name type="scientific">Prorocentrum cordatum</name>
    <dbReference type="NCBI Taxonomy" id="2364126"/>
    <lineage>
        <taxon>Eukaryota</taxon>
        <taxon>Sar</taxon>
        <taxon>Alveolata</taxon>
        <taxon>Dinophyceae</taxon>
        <taxon>Prorocentrales</taxon>
        <taxon>Prorocentraceae</taxon>
        <taxon>Prorocentrum</taxon>
    </lineage>
</organism>
<feature type="non-terminal residue" evidence="2">
    <location>
        <position position="1"/>
    </location>
</feature>
<feature type="region of interest" description="Disordered" evidence="1">
    <location>
        <begin position="1"/>
        <end position="147"/>
    </location>
</feature>
<comment type="caution">
    <text evidence="2">The sequence shown here is derived from an EMBL/GenBank/DDBJ whole genome shotgun (WGS) entry which is preliminary data.</text>
</comment>
<name>A0ABN9WUX9_9DINO</name>
<sequence>ARTSREPPAARPVVLRGESPGPSLEPRRSAKVPWARSGARTPGSRCRRRRDLRGVPRCAPRRPRREGGGFKPARAAGPGAGAAGGDAPQGRAAEPRGLQHRAARLRERRAPARHAGPARLHGLRRRGRRRTEPRAAASRVRGLPRAARARRRAAAAAARASGAGGVLPAAAADASALWLLAGGRAFEARVALRAAAARGHASGRLSARLAAACGTSRAAARRARGRPVGAARGAAAPRECAGLPSLARAGDNVLRVRRAVNALRRLGFAGDSTLVVQAKKDLQAAEAEEQSRRTPDDMLRRSLDRLTQKTKEVDVLKDSVAETEGKLDAERKALVTATSEPAAIQHEVNLARAAVLASTGAPAAAPNRQLSDSVQRLVAVVVSCATPPNGAGIGYLLWSCYDLQQQRLETARRAPRWARRKAFTISTCTANGWPRLKDYLQDGAGGSLLAASQEVRLSGDARLQAIYRGVEKEFVPLFQPADAYAHAGRGLLDQVVYFIAAVFAQPQWMRVIALRAAASGLDILAMRKRRNMLRRVQKTGQLACRFAKAAVPSALMYGAAILAFKNLQWAASSAIYVRTDLGDALGLRSFPPSSPRADMFAVAQLLRVALLPIKG</sequence>
<gene>
    <name evidence="2" type="ORF">PCOR1329_LOCUS70784</name>
</gene>
<protein>
    <submittedName>
        <fullName evidence="2">Uncharacterized protein</fullName>
    </submittedName>
</protein>
<proteinExistence type="predicted"/>
<evidence type="ECO:0000313" key="2">
    <source>
        <dbReference type="EMBL" id="CAK0890630.1"/>
    </source>
</evidence>
<dbReference type="Proteomes" id="UP001189429">
    <property type="component" value="Unassembled WGS sequence"/>
</dbReference>
<keyword evidence="3" id="KW-1185">Reference proteome</keyword>
<dbReference type="EMBL" id="CAUYUJ010019371">
    <property type="protein sequence ID" value="CAK0890630.1"/>
    <property type="molecule type" value="Genomic_DNA"/>
</dbReference>
<evidence type="ECO:0000256" key="1">
    <source>
        <dbReference type="SAM" id="MobiDB-lite"/>
    </source>
</evidence>
<accession>A0ABN9WUX9</accession>
<feature type="compositionally biased region" description="Basic residues" evidence="1">
    <location>
        <begin position="121"/>
        <end position="131"/>
    </location>
</feature>